<dbReference type="PROSITE" id="PS00086">
    <property type="entry name" value="CYTOCHROME_P450"/>
    <property type="match status" value="1"/>
</dbReference>
<dbReference type="Pfam" id="PF00067">
    <property type="entry name" value="p450"/>
    <property type="match status" value="1"/>
</dbReference>
<dbReference type="CDD" id="cd11041">
    <property type="entry name" value="CYP503A1-like"/>
    <property type="match status" value="1"/>
</dbReference>
<proteinExistence type="inferred from homology"/>
<evidence type="ECO:0000256" key="8">
    <source>
        <dbReference type="ARBA" id="ARBA00023033"/>
    </source>
</evidence>
<evidence type="ECO:0000256" key="1">
    <source>
        <dbReference type="ARBA" id="ARBA00001971"/>
    </source>
</evidence>
<sequence length="1025" mass="113724">MMRSDIKFACLALVFLGLMTLGDSITDSLLPALADDAHTQSGHWNLGTAALVLQGVSDIIGQFVIGYVLNTKSKHHAMNLNATSILVASLVTLLSLCYEQQWPILVAVVGPLVRCIGGGSHASAFLILAILHDQAPTHYRFASYYCTGAVSVIAQALGPFFASVLAESSHLLPGILSGTCCFIGFGIADSLKSTPYESNGSSHDESTSLLPSHQEDVELKSFNISVLGYLSRCFGKRSLIRTSSLIFLPQVFFLMAICKSTRPLFKAYIQHRDDVSPTEAETLWLLRSIVSVIIFGIILPGIVLRTAPRVSYPNSINLHATRISVIFISSGAFMIGLSGSLRSITAALVINTLGVATDLSLLAFASCNFSSSDAGTVMMTVASIESAGTLLGIGVLYPIYQWSINEDLPFLAGGIPYYICGIDFDHTKSPETGINTSDFFCLRTRTIDHGTGIREWLGLISTATIRNLVPYWLIARTEYDGSTAVMPVHITCPDQDARLSTALHACASIPLHHPLKRVIQQVRQYSLMASYLDLLLGNPQYAIFCGVTLFTLFVIRYSLLGHVTKFPVLNPKKSLELTSNRVTQDFIVDSKNILTNGRALYKDQPYRAYTDWGKVVVIPPQFLDALKSHKQLDFTIPAEDDSHAYVPGFDPFVSDPNISKVVTKYLTKSLTKLTAPLSDEASLAFRQVLTDSTVRIVSRMSSRVFMGEDLCRDDEWVRASGDYTVQSFKTGDILRTYPRWSRPFVHWFLPSCWTLRKKLDEAIQCLKPHLERRSVISAQAEAEGKPSPFDDSIEWYKKEGSTRNPALLQIALSLVAIHTTSDLLMETLFNIAQHPELFQPLREEITNVLTTEGLKKTALYNLKLMDSVIKESQRLRPVLLGFFRRQAMADITLPNGDVIKKGEKIVCDATHMWNGDYYEEAARFDGYRFLRMREASEQDKHPHLVSTSFDHLGFGHGNHACPGRFFAANEIKIALCHMLLKYDWKLADGVVPKPSGFGMAYLPDLQAKLLVRRRNEELDIDSIET</sequence>
<dbReference type="GO" id="GO:0016705">
    <property type="term" value="F:oxidoreductase activity, acting on paired donors, with incorporation or reduction of molecular oxygen"/>
    <property type="evidence" value="ECO:0007669"/>
    <property type="project" value="InterPro"/>
</dbReference>
<keyword evidence="10" id="KW-0812">Transmembrane</keyword>
<dbReference type="GO" id="GO:0004497">
    <property type="term" value="F:monooxygenase activity"/>
    <property type="evidence" value="ECO:0007669"/>
    <property type="project" value="UniProtKB-KW"/>
</dbReference>
<comment type="similarity">
    <text evidence="3">Belongs to the cytochrome P450 family.</text>
</comment>
<keyword evidence="13" id="KW-1185">Reference proteome</keyword>
<dbReference type="PANTHER" id="PTHR46206:SF2">
    <property type="entry name" value="CYTOCHROME P450 MONOOXYGENASE AUSG-RELATED"/>
    <property type="match status" value="1"/>
</dbReference>
<feature type="transmembrane region" description="Helical" evidence="10">
    <location>
        <begin position="104"/>
        <end position="131"/>
    </location>
</feature>
<evidence type="ECO:0000256" key="4">
    <source>
        <dbReference type="ARBA" id="ARBA00022617"/>
    </source>
</evidence>
<feature type="transmembrane region" description="Helical" evidence="10">
    <location>
        <begin position="377"/>
        <end position="400"/>
    </location>
</feature>
<dbReference type="Proteomes" id="UP000546213">
    <property type="component" value="Unassembled WGS sequence"/>
</dbReference>
<evidence type="ECO:0000256" key="6">
    <source>
        <dbReference type="ARBA" id="ARBA00023002"/>
    </source>
</evidence>
<organism evidence="12 13">
    <name type="scientific">Fusarium pseudocircinatum</name>
    <dbReference type="NCBI Taxonomy" id="56676"/>
    <lineage>
        <taxon>Eukaryota</taxon>
        <taxon>Fungi</taxon>
        <taxon>Dikarya</taxon>
        <taxon>Ascomycota</taxon>
        <taxon>Pezizomycotina</taxon>
        <taxon>Sordariomycetes</taxon>
        <taxon>Hypocreomycetidae</taxon>
        <taxon>Hypocreales</taxon>
        <taxon>Nectriaceae</taxon>
        <taxon>Fusarium</taxon>
        <taxon>Fusarium fujikuroi species complex</taxon>
    </lineage>
</organism>
<dbReference type="InterPro" id="IPR036396">
    <property type="entry name" value="Cyt_P450_sf"/>
</dbReference>
<comment type="pathway">
    <text evidence="2">Hormone biosynthesis.</text>
</comment>
<feature type="transmembrane region" description="Helical" evidence="10">
    <location>
        <begin position="80"/>
        <end position="98"/>
    </location>
</feature>
<keyword evidence="10" id="KW-0472">Membrane</keyword>
<keyword evidence="6" id="KW-0560">Oxidoreductase</keyword>
<evidence type="ECO:0000256" key="11">
    <source>
        <dbReference type="SAM" id="SignalP"/>
    </source>
</evidence>
<dbReference type="Gene3D" id="1.10.630.10">
    <property type="entry name" value="Cytochrome P450"/>
    <property type="match status" value="1"/>
</dbReference>
<feature type="transmembrane region" description="Helical" evidence="10">
    <location>
        <begin position="239"/>
        <end position="257"/>
    </location>
</feature>
<dbReference type="SUPFAM" id="SSF103473">
    <property type="entry name" value="MFS general substrate transporter"/>
    <property type="match status" value="1"/>
</dbReference>
<evidence type="ECO:0000313" key="12">
    <source>
        <dbReference type="EMBL" id="KAF5596203.1"/>
    </source>
</evidence>
<comment type="caution">
    <text evidence="12">The sequence shown here is derived from an EMBL/GenBank/DDBJ whole genome shotgun (WGS) entry which is preliminary data.</text>
</comment>
<dbReference type="InterPro" id="IPR017972">
    <property type="entry name" value="Cyt_P450_CS"/>
</dbReference>
<reference evidence="12 13" key="1">
    <citation type="submission" date="2020-05" db="EMBL/GenBank/DDBJ databases">
        <title>Identification and distribution of gene clusters putatively required for synthesis of sphingolipid metabolism inhibitors in phylogenetically diverse species of the filamentous fungus Fusarium.</title>
        <authorList>
            <person name="Kim H.-S."/>
            <person name="Busman M."/>
            <person name="Brown D.W."/>
            <person name="Divon H."/>
            <person name="Uhlig S."/>
            <person name="Proctor R.H."/>
        </authorList>
    </citation>
    <scope>NUCLEOTIDE SEQUENCE [LARGE SCALE GENOMIC DNA]</scope>
    <source>
        <strain evidence="12 13">NRRL 36939</strain>
    </source>
</reference>
<evidence type="ECO:0000256" key="7">
    <source>
        <dbReference type="ARBA" id="ARBA00023004"/>
    </source>
</evidence>
<evidence type="ECO:0000256" key="3">
    <source>
        <dbReference type="ARBA" id="ARBA00010617"/>
    </source>
</evidence>
<evidence type="ECO:0000256" key="9">
    <source>
        <dbReference type="ARBA" id="ARBA00037909"/>
    </source>
</evidence>
<comment type="cofactor">
    <cofactor evidence="1">
        <name>heme</name>
        <dbReference type="ChEBI" id="CHEBI:30413"/>
    </cofactor>
</comment>
<dbReference type="GO" id="GO:0020037">
    <property type="term" value="F:heme binding"/>
    <property type="evidence" value="ECO:0007669"/>
    <property type="project" value="InterPro"/>
</dbReference>
<accession>A0A8H5PGN3</accession>
<dbReference type="InterPro" id="IPR001128">
    <property type="entry name" value="Cyt_P450"/>
</dbReference>
<feature type="transmembrane region" description="Helical" evidence="10">
    <location>
        <begin position="343"/>
        <end position="365"/>
    </location>
</feature>
<feature type="transmembrane region" description="Helical" evidence="10">
    <location>
        <begin position="284"/>
        <end position="304"/>
    </location>
</feature>
<protein>
    <submittedName>
        <fullName evidence="12">Ent-kaurene oxidase</fullName>
    </submittedName>
</protein>
<feature type="transmembrane region" description="Helical" evidence="10">
    <location>
        <begin position="316"/>
        <end position="337"/>
    </location>
</feature>
<feature type="transmembrane region" description="Helical" evidence="10">
    <location>
        <begin position="143"/>
        <end position="165"/>
    </location>
</feature>
<keyword evidence="10" id="KW-1133">Transmembrane helix</keyword>
<dbReference type="InterPro" id="IPR036259">
    <property type="entry name" value="MFS_trans_sf"/>
</dbReference>
<keyword evidence="7" id="KW-0408">Iron</keyword>
<dbReference type="OrthoDB" id="1844152at2759"/>
<feature type="transmembrane region" description="Helical" evidence="10">
    <location>
        <begin position="46"/>
        <end position="68"/>
    </location>
</feature>
<dbReference type="EMBL" id="JAAOAS010000086">
    <property type="protein sequence ID" value="KAF5596203.1"/>
    <property type="molecule type" value="Genomic_DNA"/>
</dbReference>
<keyword evidence="8" id="KW-0503">Monooxygenase</keyword>
<evidence type="ECO:0000313" key="13">
    <source>
        <dbReference type="Proteomes" id="UP000546213"/>
    </source>
</evidence>
<feature type="chain" id="PRO_5034292617" evidence="11">
    <location>
        <begin position="25"/>
        <end position="1025"/>
    </location>
</feature>
<dbReference type="GO" id="GO:0005506">
    <property type="term" value="F:iron ion binding"/>
    <property type="evidence" value="ECO:0007669"/>
    <property type="project" value="InterPro"/>
</dbReference>
<dbReference type="PRINTS" id="PR00385">
    <property type="entry name" value="P450"/>
</dbReference>
<feature type="transmembrane region" description="Helical" evidence="10">
    <location>
        <begin position="541"/>
        <end position="559"/>
    </location>
</feature>
<dbReference type="PANTHER" id="PTHR46206">
    <property type="entry name" value="CYTOCHROME P450"/>
    <property type="match status" value="1"/>
</dbReference>
<comment type="pathway">
    <text evidence="9">Plant hormone biosynthesis; gibberellin biosynthesis.</text>
</comment>
<evidence type="ECO:0000256" key="2">
    <source>
        <dbReference type="ARBA" id="ARBA00004972"/>
    </source>
</evidence>
<keyword evidence="11" id="KW-0732">Signal</keyword>
<evidence type="ECO:0000256" key="5">
    <source>
        <dbReference type="ARBA" id="ARBA00022723"/>
    </source>
</evidence>
<gene>
    <name evidence="12" type="ORF">FPCIR_4125</name>
</gene>
<dbReference type="Gene3D" id="1.20.1250.20">
    <property type="entry name" value="MFS general substrate transporter like domains"/>
    <property type="match status" value="1"/>
</dbReference>
<name>A0A8H5PGN3_9HYPO</name>
<keyword evidence="4" id="KW-0349">Heme</keyword>
<feature type="signal peptide" evidence="11">
    <location>
        <begin position="1"/>
        <end position="24"/>
    </location>
</feature>
<evidence type="ECO:0000256" key="10">
    <source>
        <dbReference type="SAM" id="Phobius"/>
    </source>
</evidence>
<keyword evidence="5" id="KW-0479">Metal-binding</keyword>
<dbReference type="AlphaFoldDB" id="A0A8H5PGN3"/>
<dbReference type="SUPFAM" id="SSF48264">
    <property type="entry name" value="Cytochrome P450"/>
    <property type="match status" value="1"/>
</dbReference>